<evidence type="ECO:0000256" key="10">
    <source>
        <dbReference type="SAM" id="Coils"/>
    </source>
</evidence>
<dbReference type="EMBL" id="HBFX01046968">
    <property type="protein sequence ID" value="CAD8977240.1"/>
    <property type="molecule type" value="Transcribed_RNA"/>
</dbReference>
<dbReference type="GO" id="GO:0007059">
    <property type="term" value="P:chromosome segregation"/>
    <property type="evidence" value="ECO:0007669"/>
    <property type="project" value="TreeGrafter"/>
</dbReference>
<dbReference type="InterPro" id="IPR011010">
    <property type="entry name" value="DNA_brk_join_enz"/>
</dbReference>
<evidence type="ECO:0000313" key="13">
    <source>
        <dbReference type="EMBL" id="CAD8977240.1"/>
    </source>
</evidence>
<dbReference type="Pfam" id="PF14370">
    <property type="entry name" value="Topo_C_assoc"/>
    <property type="match status" value="1"/>
</dbReference>
<dbReference type="AlphaFoldDB" id="A0A6T8PCF5"/>
<dbReference type="GO" id="GO:0005694">
    <property type="term" value="C:chromosome"/>
    <property type="evidence" value="ECO:0007669"/>
    <property type="project" value="InterPro"/>
</dbReference>
<dbReference type="Pfam" id="PF02919">
    <property type="entry name" value="Topoisom_I_N"/>
    <property type="match status" value="1"/>
</dbReference>
<organism evidence="12">
    <name type="scientific">Hemiselmis andersenii</name>
    <name type="common">Cryptophyte alga</name>
    <dbReference type="NCBI Taxonomy" id="464988"/>
    <lineage>
        <taxon>Eukaryota</taxon>
        <taxon>Cryptophyceae</taxon>
        <taxon>Cryptomonadales</taxon>
        <taxon>Hemiselmidaceae</taxon>
        <taxon>Hemiselmis</taxon>
    </lineage>
</organism>
<evidence type="ECO:0000256" key="4">
    <source>
        <dbReference type="ARBA" id="ARBA00019632"/>
    </source>
</evidence>
<dbReference type="PANTHER" id="PTHR10290:SF3">
    <property type="entry name" value="DNA TOPOISOMERASE 1"/>
    <property type="match status" value="1"/>
</dbReference>
<evidence type="ECO:0000313" key="12">
    <source>
        <dbReference type="EMBL" id="CAD8756743.1"/>
    </source>
</evidence>
<dbReference type="InterPro" id="IPR051062">
    <property type="entry name" value="Topoisomerase_IB"/>
</dbReference>
<accession>A0A6T8PCF5</accession>
<dbReference type="Pfam" id="PF01028">
    <property type="entry name" value="Topoisom_I"/>
    <property type="match status" value="1"/>
</dbReference>
<dbReference type="GO" id="GO:0003917">
    <property type="term" value="F:DNA topoisomerase type I (single strand cut, ATP-independent) activity"/>
    <property type="evidence" value="ECO:0007669"/>
    <property type="project" value="UniProtKB-UniRule"/>
</dbReference>
<gene>
    <name evidence="13" type="ORF">HAND00432_LOCUS28248</name>
    <name evidence="12" type="ORF">HAND1043_LOCUS23253</name>
</gene>
<dbReference type="Gene3D" id="2.170.11.10">
    <property type="entry name" value="DNA Topoisomerase I, domain 2"/>
    <property type="match status" value="1"/>
</dbReference>
<dbReference type="GO" id="GO:0003677">
    <property type="term" value="F:DNA binding"/>
    <property type="evidence" value="ECO:0007669"/>
    <property type="project" value="UniProtKB-UniRule"/>
</dbReference>
<dbReference type="InterPro" id="IPR014727">
    <property type="entry name" value="TopoI_cat_a/b-sub_euk"/>
</dbReference>
<dbReference type="InterPro" id="IPR008336">
    <property type="entry name" value="TopoI_DNA-bd_euk"/>
</dbReference>
<evidence type="ECO:0000259" key="11">
    <source>
        <dbReference type="SMART" id="SM00435"/>
    </source>
</evidence>
<dbReference type="InterPro" id="IPR013500">
    <property type="entry name" value="TopoI_cat_euk"/>
</dbReference>
<sequence length="423" mass="48435">MGKVKGVIAPENISMNCALDACPPKCPLPGHSWQSVCHKDETTWLAFYRDTINGEFKYIFLSAGSSLKGQSDREKFEKARELKKVVGNIRKKITSGLRSNTSITMQQNTALWFIDLLAIRAGNEKDTAEEADTVGCCSLRVEHITLSKDEEGPTIMFNFLGKDSIEYKNTLKLRPADEAKAIELEDNPQISFVRHGEEENFAQVFKNMERLVRKSDNGKAKKPTDDVFDELTTSTLNQYLKELMPGLTAKVFRTFNASFTLDQELYRLEDHPRKKEFMKTDTTQLKFYNDANYQVAVLCNHSRAVSKTFDTQMEKMDEKKDEIVKDLTAAKKSLKDKGADKEKIKKKIQQLEERISKHETQKEIKQKLAGVALGTSKLNYLDPRITVAWCKKFGDFNLSKVFNKTLQTKFKWAIDEADENFRF</sequence>
<protein>
    <recommendedName>
        <fullName evidence="4">DNA topoisomerase 1</fullName>
        <ecNumber evidence="3">5.6.2.1</ecNumber>
    </recommendedName>
    <alternativeName>
        <fullName evidence="8">DNA topoisomerase I</fullName>
    </alternativeName>
</protein>
<evidence type="ECO:0000256" key="7">
    <source>
        <dbReference type="ARBA" id="ARBA00023235"/>
    </source>
</evidence>
<comment type="similarity">
    <text evidence="2 9">Belongs to the type IB topoisomerase family.</text>
</comment>
<comment type="catalytic activity">
    <reaction evidence="1 9">
        <text>ATP-independent breakage of single-stranded DNA, followed by passage and rejoining.</text>
        <dbReference type="EC" id="5.6.2.1"/>
    </reaction>
</comment>
<keyword evidence="10" id="KW-0175">Coiled coil</keyword>
<dbReference type="PRINTS" id="PR00416">
    <property type="entry name" value="EUTPISMRASEI"/>
</dbReference>
<dbReference type="PROSITE" id="PS52038">
    <property type="entry name" value="TOPO_IB_2"/>
    <property type="match status" value="1"/>
</dbReference>
<dbReference type="GO" id="GO:0005730">
    <property type="term" value="C:nucleolus"/>
    <property type="evidence" value="ECO:0007669"/>
    <property type="project" value="TreeGrafter"/>
</dbReference>
<dbReference type="EMBL" id="HBFK01038389">
    <property type="protein sequence ID" value="CAD8756743.1"/>
    <property type="molecule type" value="Transcribed_RNA"/>
</dbReference>
<feature type="domain" description="DNA topoisomerase I eukaryotic-type" evidence="11">
    <location>
        <begin position="1"/>
        <end position="394"/>
    </location>
</feature>
<reference evidence="12" key="1">
    <citation type="submission" date="2021-01" db="EMBL/GenBank/DDBJ databases">
        <authorList>
            <person name="Corre E."/>
            <person name="Pelletier E."/>
            <person name="Niang G."/>
            <person name="Scheremetjew M."/>
            <person name="Finn R."/>
            <person name="Kale V."/>
            <person name="Holt S."/>
            <person name="Cochrane G."/>
            <person name="Meng A."/>
            <person name="Brown T."/>
            <person name="Cohen L."/>
        </authorList>
    </citation>
    <scope>NUCLEOTIDE SEQUENCE</scope>
    <source>
        <strain evidence="12">CCMP441</strain>
        <strain evidence="13">CCMP644</strain>
    </source>
</reference>
<dbReference type="SUPFAM" id="SSF56349">
    <property type="entry name" value="DNA breaking-rejoining enzymes"/>
    <property type="match status" value="1"/>
</dbReference>
<dbReference type="InterPro" id="IPR025834">
    <property type="entry name" value="TopoI_C_dom"/>
</dbReference>
<keyword evidence="7 9" id="KW-0413">Isomerase</keyword>
<keyword evidence="5 9" id="KW-0799">Topoisomerase</keyword>
<dbReference type="InterPro" id="IPR013030">
    <property type="entry name" value="DNA_topo_DNA_db_N_dom2"/>
</dbReference>
<dbReference type="SMART" id="SM00435">
    <property type="entry name" value="TOPEUc"/>
    <property type="match status" value="1"/>
</dbReference>
<feature type="coiled-coil region" evidence="10">
    <location>
        <begin position="334"/>
        <end position="368"/>
    </location>
</feature>
<proteinExistence type="inferred from homology"/>
<evidence type="ECO:0000256" key="5">
    <source>
        <dbReference type="ARBA" id="ARBA00023029"/>
    </source>
</evidence>
<evidence type="ECO:0000256" key="1">
    <source>
        <dbReference type="ARBA" id="ARBA00000213"/>
    </source>
</evidence>
<dbReference type="InterPro" id="IPR014711">
    <property type="entry name" value="TopoI_cat_a-hlx-sub_euk"/>
</dbReference>
<dbReference type="SUPFAM" id="SSF56741">
    <property type="entry name" value="Eukaryotic DNA topoisomerase I, N-terminal DNA-binding fragment"/>
    <property type="match status" value="1"/>
</dbReference>
<evidence type="ECO:0000256" key="8">
    <source>
        <dbReference type="ARBA" id="ARBA00033297"/>
    </source>
</evidence>
<dbReference type="InterPro" id="IPR036202">
    <property type="entry name" value="TopoI_DNA-bd_euk_N_sf"/>
</dbReference>
<evidence type="ECO:0000256" key="3">
    <source>
        <dbReference type="ARBA" id="ARBA00012891"/>
    </source>
</evidence>
<dbReference type="EC" id="5.6.2.1" evidence="3"/>
<dbReference type="PANTHER" id="PTHR10290">
    <property type="entry name" value="DNA TOPOISOMERASE I"/>
    <property type="match status" value="1"/>
</dbReference>
<feature type="active site" description="O-(3'-phospho-DNA)-tyrosine intermediate" evidence="9">
    <location>
        <position position="380"/>
    </location>
</feature>
<dbReference type="InterPro" id="IPR001631">
    <property type="entry name" value="TopoI"/>
</dbReference>
<dbReference type="GO" id="GO:0006265">
    <property type="term" value="P:DNA topological change"/>
    <property type="evidence" value="ECO:0007669"/>
    <property type="project" value="UniProtKB-UniRule"/>
</dbReference>
<dbReference type="GO" id="GO:0006260">
    <property type="term" value="P:DNA replication"/>
    <property type="evidence" value="ECO:0007669"/>
    <property type="project" value="TreeGrafter"/>
</dbReference>
<dbReference type="Gene3D" id="3.90.15.10">
    <property type="entry name" value="Topoisomerase I, Chain A, domain 3"/>
    <property type="match status" value="1"/>
</dbReference>
<evidence type="ECO:0000256" key="6">
    <source>
        <dbReference type="ARBA" id="ARBA00023125"/>
    </source>
</evidence>
<evidence type="ECO:0000256" key="9">
    <source>
        <dbReference type="PROSITE-ProRule" id="PRU01382"/>
    </source>
</evidence>
<name>A0A6T8PCF5_HEMAN</name>
<dbReference type="Gene3D" id="1.10.132.10">
    <property type="match status" value="1"/>
</dbReference>
<evidence type="ECO:0000256" key="2">
    <source>
        <dbReference type="ARBA" id="ARBA00006645"/>
    </source>
</evidence>
<dbReference type="InterPro" id="IPR013499">
    <property type="entry name" value="TopoI_euk"/>
</dbReference>
<keyword evidence="6 9" id="KW-0238">DNA-binding</keyword>